<dbReference type="CDD" id="cd06185">
    <property type="entry name" value="PDR_like"/>
    <property type="match status" value="1"/>
</dbReference>
<dbReference type="PROSITE" id="PS00197">
    <property type="entry name" value="2FE2S_FER_1"/>
    <property type="match status" value="1"/>
</dbReference>
<dbReference type="GO" id="GO:0016491">
    <property type="term" value="F:oxidoreductase activity"/>
    <property type="evidence" value="ECO:0007669"/>
    <property type="project" value="UniProtKB-KW"/>
</dbReference>
<dbReference type="InterPro" id="IPR054582">
    <property type="entry name" value="DmmA-like_N"/>
</dbReference>
<protein>
    <recommendedName>
        <fullName evidence="13">Ferredoxin</fullName>
    </recommendedName>
</protein>
<name>A0A9W8XXB8_9PLEO</name>
<dbReference type="Pfam" id="PF00111">
    <property type="entry name" value="Fer2"/>
    <property type="match status" value="1"/>
</dbReference>
<evidence type="ECO:0000256" key="1">
    <source>
        <dbReference type="ARBA" id="ARBA00001917"/>
    </source>
</evidence>
<dbReference type="InterPro" id="IPR017927">
    <property type="entry name" value="FAD-bd_FR_type"/>
</dbReference>
<evidence type="ECO:0008006" key="13">
    <source>
        <dbReference type="Google" id="ProtNLM"/>
    </source>
</evidence>
<evidence type="ECO:0000259" key="9">
    <source>
        <dbReference type="PROSITE" id="PS51085"/>
    </source>
</evidence>
<dbReference type="SUPFAM" id="SSF54292">
    <property type="entry name" value="2Fe-2S ferredoxin-like"/>
    <property type="match status" value="1"/>
</dbReference>
<reference evidence="11" key="1">
    <citation type="submission" date="2022-10" db="EMBL/GenBank/DDBJ databases">
        <title>Tapping the CABI collections for fungal endophytes: first genome assemblies for Collariella, Neodidymelliopsis, Ascochyta clinopodiicola, Didymella pomorum, Didymosphaeria variabile, Neocosmospora piperis and Neocucurbitaria cava.</title>
        <authorList>
            <person name="Hill R."/>
        </authorList>
    </citation>
    <scope>NUCLEOTIDE SEQUENCE</scope>
    <source>
        <strain evidence="11">IMI 356815</strain>
    </source>
</reference>
<dbReference type="PRINTS" id="PR00409">
    <property type="entry name" value="PHDIOXRDTASE"/>
</dbReference>
<dbReference type="Pfam" id="PF22290">
    <property type="entry name" value="DmmA-like_N"/>
    <property type="match status" value="1"/>
</dbReference>
<organism evidence="11 12">
    <name type="scientific">Didymosphaeria variabile</name>
    <dbReference type="NCBI Taxonomy" id="1932322"/>
    <lineage>
        <taxon>Eukaryota</taxon>
        <taxon>Fungi</taxon>
        <taxon>Dikarya</taxon>
        <taxon>Ascomycota</taxon>
        <taxon>Pezizomycotina</taxon>
        <taxon>Dothideomycetes</taxon>
        <taxon>Pleosporomycetidae</taxon>
        <taxon>Pleosporales</taxon>
        <taxon>Massarineae</taxon>
        <taxon>Didymosphaeriaceae</taxon>
        <taxon>Didymosphaeria</taxon>
    </lineage>
</organism>
<dbReference type="RefSeq" id="XP_056076472.1">
    <property type="nucleotide sequence ID" value="XM_056209650.1"/>
</dbReference>
<sequence>MDRKHAGWTLERVQAILYRGAEGPSEMKHLIGVEELTDEIKGVLKKRLAKLQAKNAKKEVVWTNWKVVQKAKQTPRIASFIFEAIDEKLDVTPEPGSHVKMKLESGLVRAYSIVHGSRGRFELGIALNEQSRGGSKYLHEHVAEGDVLQVGAITVGIKPDSMASNHLFIVAGIGITAFLWLIEEVISVNWNVQVHYAVRSAEEMPFRGKLEKFGERVVVYEKAKGERMDVSRIIKSMLWNSQIYVCGPRRLMDDALSAAQDVGLGEKDVHFEAFGADVDGDPFDVVVKNREDRKLMVKGEETLLEILRREFGDAVGGSCEVGNCGTCKIKVRSGKVDHRGTALGAEEKKNEMLSCISRGVGQIEIEIGE</sequence>
<evidence type="ECO:0000256" key="4">
    <source>
        <dbReference type="ARBA" id="ARBA00022714"/>
    </source>
</evidence>
<keyword evidence="6" id="KW-0560">Oxidoreductase</keyword>
<dbReference type="PANTHER" id="PTHR30212">
    <property type="entry name" value="PROTEIN YIIM"/>
    <property type="match status" value="1"/>
</dbReference>
<dbReference type="Proteomes" id="UP001140513">
    <property type="component" value="Unassembled WGS sequence"/>
</dbReference>
<dbReference type="GeneID" id="80904360"/>
<evidence type="ECO:0000256" key="5">
    <source>
        <dbReference type="ARBA" id="ARBA00022723"/>
    </source>
</evidence>
<dbReference type="OrthoDB" id="5390at2759"/>
<dbReference type="InterPro" id="IPR017938">
    <property type="entry name" value="Riboflavin_synthase-like_b-brl"/>
</dbReference>
<keyword evidence="5" id="KW-0479">Metal-binding</keyword>
<dbReference type="GO" id="GO:0051537">
    <property type="term" value="F:2 iron, 2 sulfur cluster binding"/>
    <property type="evidence" value="ECO:0007669"/>
    <property type="project" value="UniProtKB-KW"/>
</dbReference>
<accession>A0A9W8XXB8</accession>
<dbReference type="SUPFAM" id="SSF63380">
    <property type="entry name" value="Riboflavin synthase domain-like"/>
    <property type="match status" value="1"/>
</dbReference>
<evidence type="ECO:0000256" key="8">
    <source>
        <dbReference type="ARBA" id="ARBA00023014"/>
    </source>
</evidence>
<dbReference type="PROSITE" id="PS51384">
    <property type="entry name" value="FAD_FR"/>
    <property type="match status" value="1"/>
</dbReference>
<evidence type="ECO:0000256" key="7">
    <source>
        <dbReference type="ARBA" id="ARBA00023004"/>
    </source>
</evidence>
<evidence type="ECO:0000256" key="6">
    <source>
        <dbReference type="ARBA" id="ARBA00023002"/>
    </source>
</evidence>
<feature type="domain" description="2Fe-2S ferredoxin-type" evidence="9">
    <location>
        <begin position="283"/>
        <end position="369"/>
    </location>
</feature>
<dbReference type="InterPro" id="IPR001041">
    <property type="entry name" value="2Fe-2S_ferredoxin-type"/>
</dbReference>
<keyword evidence="3" id="KW-0288">FMN</keyword>
<keyword evidence="4" id="KW-0001">2Fe-2S</keyword>
<comment type="cofactor">
    <cofactor evidence="1">
        <name>FMN</name>
        <dbReference type="ChEBI" id="CHEBI:58210"/>
    </cofactor>
</comment>
<keyword evidence="7" id="KW-0408">Iron</keyword>
<dbReference type="Gene3D" id="2.40.30.10">
    <property type="entry name" value="Translation factors"/>
    <property type="match status" value="1"/>
</dbReference>
<evidence type="ECO:0000313" key="12">
    <source>
        <dbReference type="Proteomes" id="UP001140513"/>
    </source>
</evidence>
<keyword evidence="2" id="KW-0285">Flavoprotein</keyword>
<evidence type="ECO:0000256" key="2">
    <source>
        <dbReference type="ARBA" id="ARBA00022630"/>
    </source>
</evidence>
<feature type="domain" description="FAD-binding FR-type" evidence="10">
    <location>
        <begin position="60"/>
        <end position="160"/>
    </location>
</feature>
<evidence type="ECO:0000313" key="11">
    <source>
        <dbReference type="EMBL" id="KAJ4360270.1"/>
    </source>
</evidence>
<dbReference type="SUPFAM" id="SSF52343">
    <property type="entry name" value="Ferredoxin reductase-like, C-terminal NADP-linked domain"/>
    <property type="match status" value="1"/>
</dbReference>
<dbReference type="PANTHER" id="PTHR30212:SF2">
    <property type="entry name" value="PROTEIN YIIM"/>
    <property type="match status" value="1"/>
</dbReference>
<dbReference type="AlphaFoldDB" id="A0A9W8XXB8"/>
<dbReference type="InterPro" id="IPR039261">
    <property type="entry name" value="FNR_nucleotide-bd"/>
</dbReference>
<dbReference type="InterPro" id="IPR012675">
    <property type="entry name" value="Beta-grasp_dom_sf"/>
</dbReference>
<proteinExistence type="predicted"/>
<keyword evidence="12" id="KW-1185">Reference proteome</keyword>
<dbReference type="GO" id="GO:0046872">
    <property type="term" value="F:metal ion binding"/>
    <property type="evidence" value="ECO:0007669"/>
    <property type="project" value="UniProtKB-KW"/>
</dbReference>
<dbReference type="Gene3D" id="3.40.50.80">
    <property type="entry name" value="Nucleotide-binding domain of ferredoxin-NADP reductase (FNR) module"/>
    <property type="match status" value="1"/>
</dbReference>
<dbReference type="InterPro" id="IPR006058">
    <property type="entry name" value="2Fe2S_fd_BS"/>
</dbReference>
<dbReference type="InterPro" id="IPR036010">
    <property type="entry name" value="2Fe-2S_ferredoxin-like_sf"/>
</dbReference>
<comment type="caution">
    <text evidence="11">The sequence shown here is derived from an EMBL/GenBank/DDBJ whole genome shotgun (WGS) entry which is preliminary data.</text>
</comment>
<dbReference type="InterPro" id="IPR052353">
    <property type="entry name" value="Benzoxazolinone_Detox_Enz"/>
</dbReference>
<dbReference type="EMBL" id="JAPEUX010000001">
    <property type="protein sequence ID" value="KAJ4360270.1"/>
    <property type="molecule type" value="Genomic_DNA"/>
</dbReference>
<dbReference type="PROSITE" id="PS51085">
    <property type="entry name" value="2FE2S_FER_2"/>
    <property type="match status" value="1"/>
</dbReference>
<evidence type="ECO:0000259" key="10">
    <source>
        <dbReference type="PROSITE" id="PS51384"/>
    </source>
</evidence>
<dbReference type="Gene3D" id="3.10.20.30">
    <property type="match status" value="1"/>
</dbReference>
<gene>
    <name evidence="11" type="ORF">N0V89_000830</name>
</gene>
<dbReference type="CDD" id="cd00207">
    <property type="entry name" value="fer2"/>
    <property type="match status" value="1"/>
</dbReference>
<keyword evidence="8" id="KW-0411">Iron-sulfur</keyword>
<evidence type="ECO:0000256" key="3">
    <source>
        <dbReference type="ARBA" id="ARBA00022643"/>
    </source>
</evidence>